<dbReference type="Gene3D" id="3.10.450.50">
    <property type="match status" value="1"/>
</dbReference>
<accession>A0A7S2W1P3</accession>
<dbReference type="SUPFAM" id="SSF54427">
    <property type="entry name" value="NTF2-like"/>
    <property type="match status" value="1"/>
</dbReference>
<feature type="domain" description="Calcium/calmodulin-dependent protein kinase II association-domain" evidence="1">
    <location>
        <begin position="64"/>
        <end position="178"/>
    </location>
</feature>
<proteinExistence type="predicted"/>
<sequence length="191" mass="21184">MFARLATQRLAPGALSCGRLGGCARRLSALADFSGEEQVGHDPLLERSVDEATLHWCKTVTSGAADNWQRVSALYDQDALLWGTVSEDLRGEQDLVDYFKYFAMIPGLSLREGSYKSNVQILSEDAAINSGYYTFEIPQDNGDVKAVPARFTFVYRRRDEPIDGCEWAIVNHHSSAIPEQPGALKDILAKR</sequence>
<dbReference type="GO" id="GO:0005516">
    <property type="term" value="F:calmodulin binding"/>
    <property type="evidence" value="ECO:0007669"/>
    <property type="project" value="InterPro"/>
</dbReference>
<name>A0A7S2W1P3_9STRA</name>
<evidence type="ECO:0000313" key="2">
    <source>
        <dbReference type="EMBL" id="CAD9661488.1"/>
    </source>
</evidence>
<gene>
    <name evidence="2" type="ORF">RMAR1173_LOCUS1021</name>
</gene>
<dbReference type="Pfam" id="PF08332">
    <property type="entry name" value="CaMKII_AD"/>
    <property type="match status" value="1"/>
</dbReference>
<evidence type="ECO:0000259" key="1">
    <source>
        <dbReference type="Pfam" id="PF08332"/>
    </source>
</evidence>
<organism evidence="2">
    <name type="scientific">Rhizochromulina marina</name>
    <dbReference type="NCBI Taxonomy" id="1034831"/>
    <lineage>
        <taxon>Eukaryota</taxon>
        <taxon>Sar</taxon>
        <taxon>Stramenopiles</taxon>
        <taxon>Ochrophyta</taxon>
        <taxon>Dictyochophyceae</taxon>
        <taxon>Rhizochromulinales</taxon>
        <taxon>Rhizochromulina</taxon>
    </lineage>
</organism>
<dbReference type="AlphaFoldDB" id="A0A7S2W1P3"/>
<dbReference type="GO" id="GO:0004683">
    <property type="term" value="F:calcium/calmodulin-dependent protein kinase activity"/>
    <property type="evidence" value="ECO:0007669"/>
    <property type="project" value="InterPro"/>
</dbReference>
<dbReference type="EMBL" id="HBHJ01001591">
    <property type="protein sequence ID" value="CAD9661488.1"/>
    <property type="molecule type" value="Transcribed_RNA"/>
</dbReference>
<dbReference type="InterPro" id="IPR032710">
    <property type="entry name" value="NTF2-like_dom_sf"/>
</dbReference>
<dbReference type="InterPro" id="IPR013543">
    <property type="entry name" value="Ca/CaM-dep_prot_kinase-assoc"/>
</dbReference>
<reference evidence="2" key="1">
    <citation type="submission" date="2021-01" db="EMBL/GenBank/DDBJ databases">
        <authorList>
            <person name="Corre E."/>
            <person name="Pelletier E."/>
            <person name="Niang G."/>
            <person name="Scheremetjew M."/>
            <person name="Finn R."/>
            <person name="Kale V."/>
            <person name="Holt S."/>
            <person name="Cochrane G."/>
            <person name="Meng A."/>
            <person name="Brown T."/>
            <person name="Cohen L."/>
        </authorList>
    </citation>
    <scope>NUCLEOTIDE SEQUENCE</scope>
    <source>
        <strain evidence="2">CCMP1243</strain>
    </source>
</reference>
<protein>
    <recommendedName>
        <fullName evidence="1">Calcium/calmodulin-dependent protein kinase II association-domain domain-containing protein</fullName>
    </recommendedName>
</protein>